<feature type="domain" description="Polysaccharide chain length determinant N-terminal" evidence="8">
    <location>
        <begin position="12"/>
        <end position="104"/>
    </location>
</feature>
<evidence type="ECO:0000256" key="4">
    <source>
        <dbReference type="ARBA" id="ARBA00022989"/>
    </source>
</evidence>
<dbReference type="RefSeq" id="WP_164056189.1">
    <property type="nucleotide sequence ID" value="NZ_CP048632.1"/>
</dbReference>
<protein>
    <submittedName>
        <fullName evidence="9">Chain-length determining protein</fullName>
    </submittedName>
</protein>
<evidence type="ECO:0000313" key="10">
    <source>
        <dbReference type="Proteomes" id="UP000464865"/>
    </source>
</evidence>
<dbReference type="AlphaFoldDB" id="A0A7L5BEW3"/>
<proteinExistence type="predicted"/>
<gene>
    <name evidence="9" type="ORF">G3A56_04680</name>
</gene>
<dbReference type="GO" id="GO:0005886">
    <property type="term" value="C:plasma membrane"/>
    <property type="evidence" value="ECO:0007669"/>
    <property type="project" value="UniProtKB-SubCell"/>
</dbReference>
<dbReference type="EMBL" id="CP048632">
    <property type="protein sequence ID" value="QIB37376.1"/>
    <property type="molecule type" value="Genomic_DNA"/>
</dbReference>
<accession>A0A7L5BEW3</accession>
<evidence type="ECO:0000313" key="9">
    <source>
        <dbReference type="EMBL" id="QIB37376.1"/>
    </source>
</evidence>
<dbReference type="KEGG" id="roy:G3A56_04680"/>
<dbReference type="PANTHER" id="PTHR32309">
    <property type="entry name" value="TYROSINE-PROTEIN KINASE"/>
    <property type="match status" value="1"/>
</dbReference>
<dbReference type="GO" id="GO:0004713">
    <property type="term" value="F:protein tyrosine kinase activity"/>
    <property type="evidence" value="ECO:0007669"/>
    <property type="project" value="TreeGrafter"/>
</dbReference>
<comment type="subcellular location">
    <subcellularLocation>
        <location evidence="1">Cell membrane</location>
        <topology evidence="1">Multi-pass membrane protein</topology>
    </subcellularLocation>
</comment>
<keyword evidence="10" id="KW-1185">Reference proteome</keyword>
<dbReference type="SUPFAM" id="SSF52540">
    <property type="entry name" value="P-loop containing nucleoside triphosphate hydrolases"/>
    <property type="match status" value="1"/>
</dbReference>
<feature type="region of interest" description="Disordered" evidence="6">
    <location>
        <begin position="469"/>
        <end position="500"/>
    </location>
</feature>
<keyword evidence="5 7" id="KW-0472">Membrane</keyword>
<feature type="transmembrane region" description="Helical" evidence="7">
    <location>
        <begin position="437"/>
        <end position="460"/>
    </location>
</feature>
<evidence type="ECO:0000256" key="7">
    <source>
        <dbReference type="SAM" id="Phobius"/>
    </source>
</evidence>
<dbReference type="Pfam" id="PF02706">
    <property type="entry name" value="Wzz"/>
    <property type="match status" value="1"/>
</dbReference>
<keyword evidence="2" id="KW-1003">Cell membrane</keyword>
<dbReference type="Proteomes" id="UP000464865">
    <property type="component" value="Chromosome M15-11"/>
</dbReference>
<evidence type="ECO:0000256" key="5">
    <source>
        <dbReference type="ARBA" id="ARBA00023136"/>
    </source>
</evidence>
<evidence type="ECO:0000256" key="1">
    <source>
        <dbReference type="ARBA" id="ARBA00004651"/>
    </source>
</evidence>
<sequence>MNGDRIDDRDVDIDLARLVAAIWQRKGRIAAITLLAGGAAFVVASMMSPAYKGEARVLIESRTASFGASQQSNAPAEPVLDELTVSSQVQILQSVDLIKQVAKDMKLYELEEFDPDARPSLVSGLLVAIGIKKDPLQVPPEERILTAFREKLQVYQVESSRVITVEFSSQDPKLAATIPNEMMKAYIALQSGAKLDTSTEAARWLEPEIANLREKVRAADRKVADYRASSDILSAGQGETLATRQLSDISTELGRIRGERANAEARAESVRNALSSGRPLDTFPDVVGSPTIQRLKENETGIRSQISDLSSSLLEGHPRLRALRNQLDGIQAQIQEETRKVLASLENEANVSRLRERQLVQQLNVLKTESVRAGEQQVGLNDLEREASAQRQLLETYLARYREATSRAGSVDSTPADARVISAAVEPREPYFPKTGAITIVVTLAAFLLSCIVVMLVELFTGRALKPVGKNHVPPLSDPPSPTRAPAAKDEATDVPEQPLPIPTHHEDAPPAVRAMPAAAFQPVVEEERPIPVAAVAAPPALAARELAAQELASVTEDTAEQETDTEGDFSINAVAAFLATRLAKPVAAVVSPAGDSGSTTTVMLARALSETGRSVVLVDMTASACPTRLMAPDAGLPGVMDLLAGAAAFGETIHGDRLSDAHIVPRGNAQPREAMRAIDRLTMILSALSDAYDTVLVECGAVQISSLEKMLRNLPAEIIVSVPGKDSEMLEKTLSELVAHGYEHALPMTGLHRTDRLSAA</sequence>
<evidence type="ECO:0000256" key="3">
    <source>
        <dbReference type="ARBA" id="ARBA00022692"/>
    </source>
</evidence>
<evidence type="ECO:0000256" key="6">
    <source>
        <dbReference type="SAM" id="MobiDB-lite"/>
    </source>
</evidence>
<feature type="transmembrane region" description="Helical" evidence="7">
    <location>
        <begin position="29"/>
        <end position="51"/>
    </location>
</feature>
<organism evidence="9 10">
    <name type="scientific">Rhizobium oryzihabitans</name>
    <dbReference type="NCBI Taxonomy" id="2267833"/>
    <lineage>
        <taxon>Bacteria</taxon>
        <taxon>Pseudomonadati</taxon>
        <taxon>Pseudomonadota</taxon>
        <taxon>Alphaproteobacteria</taxon>
        <taxon>Hyphomicrobiales</taxon>
        <taxon>Rhizobiaceae</taxon>
        <taxon>Rhizobium/Agrobacterium group</taxon>
        <taxon>Rhizobium</taxon>
    </lineage>
</organism>
<dbReference type="Gene3D" id="3.40.50.300">
    <property type="entry name" value="P-loop containing nucleotide triphosphate hydrolases"/>
    <property type="match status" value="1"/>
</dbReference>
<name>A0A7L5BEW3_9HYPH</name>
<evidence type="ECO:0000256" key="2">
    <source>
        <dbReference type="ARBA" id="ARBA00022475"/>
    </source>
</evidence>
<dbReference type="InterPro" id="IPR050445">
    <property type="entry name" value="Bact_polysacc_biosynth/exp"/>
</dbReference>
<dbReference type="PANTHER" id="PTHR32309:SF13">
    <property type="entry name" value="FERRIC ENTEROBACTIN TRANSPORT PROTEIN FEPE"/>
    <property type="match status" value="1"/>
</dbReference>
<evidence type="ECO:0000259" key="8">
    <source>
        <dbReference type="Pfam" id="PF02706"/>
    </source>
</evidence>
<dbReference type="InterPro" id="IPR003856">
    <property type="entry name" value="LPS_length_determ_N"/>
</dbReference>
<dbReference type="InterPro" id="IPR027417">
    <property type="entry name" value="P-loop_NTPase"/>
</dbReference>
<keyword evidence="4 7" id="KW-1133">Transmembrane helix</keyword>
<reference evidence="9 10" key="1">
    <citation type="submission" date="2020-02" db="EMBL/GenBank/DDBJ databases">
        <title>Plant-Promoting Endophytic Bacterium Rhizobium oryzihabitans sp. nov., Isolated from the Root of Rice.</title>
        <authorList>
            <person name="zhao J."/>
            <person name="Zhang G."/>
        </authorList>
    </citation>
    <scope>NUCLEOTIDE SEQUENCE [LARGE SCALE GENOMIC DNA]</scope>
    <source>
        <strain evidence="9 10">M15</strain>
    </source>
</reference>
<keyword evidence="3 7" id="KW-0812">Transmembrane</keyword>